<dbReference type="EMBL" id="SNWQ01000013">
    <property type="protein sequence ID" value="TDO45300.1"/>
    <property type="molecule type" value="Genomic_DNA"/>
</dbReference>
<dbReference type="RefSeq" id="WP_133802646.1">
    <property type="nucleotide sequence ID" value="NZ_SNWQ01000013.1"/>
</dbReference>
<dbReference type="SUPFAM" id="SSF50249">
    <property type="entry name" value="Nucleic acid-binding proteins"/>
    <property type="match status" value="1"/>
</dbReference>
<dbReference type="OrthoDB" id="5195005at2"/>
<evidence type="ECO:0000313" key="1">
    <source>
        <dbReference type="EMBL" id="TDO45300.1"/>
    </source>
</evidence>
<keyword evidence="2" id="KW-1185">Reference proteome</keyword>
<reference evidence="1 2" key="1">
    <citation type="submission" date="2019-03" db="EMBL/GenBank/DDBJ databases">
        <title>Genomic Encyclopedia of Type Strains, Phase III (KMG-III): the genomes of soil and plant-associated and newly described type strains.</title>
        <authorList>
            <person name="Whitman W."/>
        </authorList>
    </citation>
    <scope>NUCLEOTIDE SEQUENCE [LARGE SCALE GENOMIC DNA]</scope>
    <source>
        <strain evidence="1 2">VKM Ac-2527</strain>
    </source>
</reference>
<dbReference type="AlphaFoldDB" id="A0A4R6K6U7"/>
<evidence type="ECO:0000313" key="2">
    <source>
        <dbReference type="Proteomes" id="UP000295388"/>
    </source>
</evidence>
<dbReference type="Proteomes" id="UP000295388">
    <property type="component" value="Unassembled WGS sequence"/>
</dbReference>
<name>A0A4R6K6U7_9ACTN</name>
<dbReference type="Gene3D" id="2.40.50.140">
    <property type="entry name" value="Nucleic acid-binding proteins"/>
    <property type="match status" value="1"/>
</dbReference>
<protein>
    <submittedName>
        <fullName evidence="1">CspA family cold shock protein</fullName>
    </submittedName>
</protein>
<gene>
    <name evidence="1" type="ORF">EV643_11373</name>
</gene>
<proteinExistence type="predicted"/>
<sequence length="76" mass="8603">MTKPDGPVVGRVRDWYDEEGWGVIESPSTPGGCWTHFSAVEADGFRSLRPGASVELRWEAVEQDGYEYRATWIREA</sequence>
<organism evidence="1 2">
    <name type="scientific">Kribbella caucasensis</name>
    <dbReference type="NCBI Taxonomy" id="2512215"/>
    <lineage>
        <taxon>Bacteria</taxon>
        <taxon>Bacillati</taxon>
        <taxon>Actinomycetota</taxon>
        <taxon>Actinomycetes</taxon>
        <taxon>Propionibacteriales</taxon>
        <taxon>Kribbellaceae</taxon>
        <taxon>Kribbella</taxon>
    </lineage>
</organism>
<dbReference type="InterPro" id="IPR012340">
    <property type="entry name" value="NA-bd_OB-fold"/>
</dbReference>
<accession>A0A4R6K6U7</accession>
<comment type="caution">
    <text evidence="1">The sequence shown here is derived from an EMBL/GenBank/DDBJ whole genome shotgun (WGS) entry which is preliminary data.</text>
</comment>